<name>A0ABP8HDA7_9BACT</name>
<feature type="domain" description="Cytochrome C Planctomycete-type" evidence="3">
    <location>
        <begin position="77"/>
        <end position="126"/>
    </location>
</feature>
<feature type="compositionally biased region" description="Gly residues" evidence="1">
    <location>
        <begin position="31"/>
        <end position="47"/>
    </location>
</feature>
<sequence length="246" mass="25043">MKKLITITGLLFSALLVLHACKHPLPEPPAGSGGGTGGTGGGTGGGPSAPPASCSPDTAYFVQQVLPILVSNCAFSGCHDVASARDGVVLTNYNTVMTTGGIRPGNPGGSDLYEMITETDPSERMPLGRTPLSASQIGTIRRWIQQGAKNNSCVNASCDSANVTFSGSVKPIIATKCQGCHSGAAPSGGINLSTHAGVLAKVSDGRLWGAINHSAGFQPMPRGGAKLSDCELTQFRKWIAAGAPNN</sequence>
<dbReference type="PANTHER" id="PTHR35889">
    <property type="entry name" value="CYCLOINULO-OLIGOSACCHARIDE FRUCTANOTRANSFERASE-RELATED"/>
    <property type="match status" value="1"/>
</dbReference>
<evidence type="ECO:0000256" key="1">
    <source>
        <dbReference type="SAM" id="MobiDB-lite"/>
    </source>
</evidence>
<evidence type="ECO:0000256" key="2">
    <source>
        <dbReference type="SAM" id="SignalP"/>
    </source>
</evidence>
<dbReference type="PANTHER" id="PTHR35889:SF3">
    <property type="entry name" value="F-BOX DOMAIN-CONTAINING PROTEIN"/>
    <property type="match status" value="1"/>
</dbReference>
<feature type="signal peptide" evidence="2">
    <location>
        <begin position="1"/>
        <end position="19"/>
    </location>
</feature>
<comment type="caution">
    <text evidence="4">The sequence shown here is derived from an EMBL/GenBank/DDBJ whole genome shotgun (WGS) entry which is preliminary data.</text>
</comment>
<proteinExistence type="predicted"/>
<dbReference type="RefSeq" id="WP_345256935.1">
    <property type="nucleotide sequence ID" value="NZ_BAABGY010000009.1"/>
</dbReference>
<dbReference type="Proteomes" id="UP001501725">
    <property type="component" value="Unassembled WGS sequence"/>
</dbReference>
<keyword evidence="2" id="KW-0732">Signal</keyword>
<evidence type="ECO:0000313" key="4">
    <source>
        <dbReference type="EMBL" id="GAA4337588.1"/>
    </source>
</evidence>
<protein>
    <recommendedName>
        <fullName evidence="3">Cytochrome C Planctomycete-type domain-containing protein</fullName>
    </recommendedName>
</protein>
<evidence type="ECO:0000313" key="5">
    <source>
        <dbReference type="Proteomes" id="UP001501725"/>
    </source>
</evidence>
<dbReference type="InterPro" id="IPR011429">
    <property type="entry name" value="Cyt_c_Planctomycete-type"/>
</dbReference>
<evidence type="ECO:0000259" key="3">
    <source>
        <dbReference type="Pfam" id="PF07635"/>
    </source>
</evidence>
<dbReference type="EMBL" id="BAABGY010000009">
    <property type="protein sequence ID" value="GAA4337588.1"/>
    <property type="molecule type" value="Genomic_DNA"/>
</dbReference>
<accession>A0ABP8HDA7</accession>
<organism evidence="4 5">
    <name type="scientific">Flaviaesturariibacter amylovorans</name>
    <dbReference type="NCBI Taxonomy" id="1084520"/>
    <lineage>
        <taxon>Bacteria</taxon>
        <taxon>Pseudomonadati</taxon>
        <taxon>Bacteroidota</taxon>
        <taxon>Chitinophagia</taxon>
        <taxon>Chitinophagales</taxon>
        <taxon>Chitinophagaceae</taxon>
        <taxon>Flaviaestuariibacter</taxon>
    </lineage>
</organism>
<keyword evidence="5" id="KW-1185">Reference proteome</keyword>
<feature type="chain" id="PRO_5046496405" description="Cytochrome C Planctomycete-type domain-containing protein" evidence="2">
    <location>
        <begin position="20"/>
        <end position="246"/>
    </location>
</feature>
<dbReference type="Pfam" id="PF07635">
    <property type="entry name" value="PSCyt1"/>
    <property type="match status" value="1"/>
</dbReference>
<feature type="region of interest" description="Disordered" evidence="1">
    <location>
        <begin position="28"/>
        <end position="53"/>
    </location>
</feature>
<reference evidence="5" key="1">
    <citation type="journal article" date="2019" name="Int. J. Syst. Evol. Microbiol.">
        <title>The Global Catalogue of Microorganisms (GCM) 10K type strain sequencing project: providing services to taxonomists for standard genome sequencing and annotation.</title>
        <authorList>
            <consortium name="The Broad Institute Genomics Platform"/>
            <consortium name="The Broad Institute Genome Sequencing Center for Infectious Disease"/>
            <person name="Wu L."/>
            <person name="Ma J."/>
        </authorList>
    </citation>
    <scope>NUCLEOTIDE SEQUENCE [LARGE SCALE GENOMIC DNA]</scope>
    <source>
        <strain evidence="5">JCM 17919</strain>
    </source>
</reference>
<gene>
    <name evidence="4" type="ORF">GCM10023184_33530</name>
</gene>